<evidence type="ECO:0000256" key="1">
    <source>
        <dbReference type="SAM" id="MobiDB-lite"/>
    </source>
</evidence>
<keyword evidence="3" id="KW-1185">Reference proteome</keyword>
<evidence type="ECO:0000313" key="2">
    <source>
        <dbReference type="EMBL" id="PGG98272.1"/>
    </source>
</evidence>
<protein>
    <submittedName>
        <fullName evidence="2">Uncharacterized protein</fullName>
    </submittedName>
</protein>
<dbReference type="EMBL" id="PDNC01000124">
    <property type="protein sequence ID" value="PGG98272.1"/>
    <property type="molecule type" value="Genomic_DNA"/>
</dbReference>
<dbReference type="OrthoDB" id="4193953at2759"/>
<dbReference type="AlphaFoldDB" id="A0A2B7WNS2"/>
<feature type="compositionally biased region" description="Polar residues" evidence="1">
    <location>
        <begin position="1"/>
        <end position="32"/>
    </location>
</feature>
<feature type="region of interest" description="Disordered" evidence="1">
    <location>
        <begin position="1"/>
        <end position="46"/>
    </location>
</feature>
<comment type="caution">
    <text evidence="2">The sequence shown here is derived from an EMBL/GenBank/DDBJ whole genome shotgun (WGS) entry which is preliminary data.</text>
</comment>
<gene>
    <name evidence="2" type="ORF">GX51_06920</name>
</gene>
<evidence type="ECO:0000313" key="3">
    <source>
        <dbReference type="Proteomes" id="UP000224080"/>
    </source>
</evidence>
<name>A0A2B7WNS2_9EURO</name>
<proteinExistence type="predicted"/>
<accession>A0A2B7WNS2</accession>
<reference evidence="2 3" key="1">
    <citation type="submission" date="2017-10" db="EMBL/GenBank/DDBJ databases">
        <title>Comparative genomics in systemic dimorphic fungi from Ajellomycetaceae.</title>
        <authorList>
            <person name="Munoz J.F."/>
            <person name="Mcewen J.G."/>
            <person name="Clay O.K."/>
            <person name="Cuomo C.A."/>
        </authorList>
    </citation>
    <scope>NUCLEOTIDE SEQUENCE [LARGE SCALE GENOMIC DNA]</scope>
    <source>
        <strain evidence="2 3">UAMH130</strain>
    </source>
</reference>
<dbReference type="Proteomes" id="UP000224080">
    <property type="component" value="Unassembled WGS sequence"/>
</dbReference>
<organism evidence="2 3">
    <name type="scientific">Blastomyces parvus</name>
    <dbReference type="NCBI Taxonomy" id="2060905"/>
    <lineage>
        <taxon>Eukaryota</taxon>
        <taxon>Fungi</taxon>
        <taxon>Dikarya</taxon>
        <taxon>Ascomycota</taxon>
        <taxon>Pezizomycotina</taxon>
        <taxon>Eurotiomycetes</taxon>
        <taxon>Eurotiomycetidae</taxon>
        <taxon>Onygenales</taxon>
        <taxon>Ajellomycetaceae</taxon>
        <taxon>Blastomyces</taxon>
    </lineage>
</organism>
<sequence>MSSTSAPIQESSSNASGAGLTPRSSSDSTNPAATFDIPLRVDGGLQ</sequence>